<dbReference type="Proteomes" id="UP000221024">
    <property type="component" value="Unassembled WGS sequence"/>
</dbReference>
<evidence type="ECO:0000313" key="2">
    <source>
        <dbReference type="Proteomes" id="UP000221024"/>
    </source>
</evidence>
<gene>
    <name evidence="1" type="ORF">CRI93_03845</name>
</gene>
<dbReference type="OrthoDB" id="1494014at2"/>
<accession>A0A2H3NSD6</accession>
<dbReference type="EMBL" id="PDEP01000002">
    <property type="protein sequence ID" value="PEN08889.1"/>
    <property type="molecule type" value="Genomic_DNA"/>
</dbReference>
<comment type="caution">
    <text evidence="1">The sequence shown here is derived from an EMBL/GenBank/DDBJ whole genome shotgun (WGS) entry which is preliminary data.</text>
</comment>
<protein>
    <submittedName>
        <fullName evidence="1">Uncharacterized protein</fullName>
    </submittedName>
</protein>
<dbReference type="AlphaFoldDB" id="A0A2H3NSD6"/>
<name>A0A2H3NSD6_9BACT</name>
<evidence type="ECO:0000313" key="1">
    <source>
        <dbReference type="EMBL" id="PEN08889.1"/>
    </source>
</evidence>
<organism evidence="1 2">
    <name type="scientific">Longimonas halophila</name>
    <dbReference type="NCBI Taxonomy" id="1469170"/>
    <lineage>
        <taxon>Bacteria</taxon>
        <taxon>Pseudomonadati</taxon>
        <taxon>Rhodothermota</taxon>
        <taxon>Rhodothermia</taxon>
        <taxon>Rhodothermales</taxon>
        <taxon>Salisaetaceae</taxon>
        <taxon>Longimonas</taxon>
    </lineage>
</organism>
<proteinExistence type="predicted"/>
<reference evidence="1 2" key="1">
    <citation type="submission" date="2017-10" db="EMBL/GenBank/DDBJ databases">
        <title>Draft genome of Longimonas halophila.</title>
        <authorList>
            <person name="Goh K.M."/>
            <person name="Shamsir M.S."/>
            <person name="Lim S.W."/>
        </authorList>
    </citation>
    <scope>NUCLEOTIDE SEQUENCE [LARGE SCALE GENOMIC DNA]</scope>
    <source>
        <strain evidence="1 2">KCTC 42399</strain>
    </source>
</reference>
<keyword evidence="2" id="KW-1185">Reference proteome</keyword>
<sequence>MLQAQPVADTTFTWRGYTHESRTHLQLYPGPPDDENRDHTVVLRELAANTGPTVLDDIEYVAEQVGRAFGMDPARVAWVVHWGAFSYEGATDSDKEVLVRVTFRRTSTERLSAPYWRIITPTDLRELTDSRYQAP</sequence>